<evidence type="ECO:0000313" key="2">
    <source>
        <dbReference type="EMBL" id="MBX59136.1"/>
    </source>
</evidence>
<organism evidence="2">
    <name type="scientific">Rhizophora mucronata</name>
    <name type="common">Asiatic mangrove</name>
    <dbReference type="NCBI Taxonomy" id="61149"/>
    <lineage>
        <taxon>Eukaryota</taxon>
        <taxon>Viridiplantae</taxon>
        <taxon>Streptophyta</taxon>
        <taxon>Embryophyta</taxon>
        <taxon>Tracheophyta</taxon>
        <taxon>Spermatophyta</taxon>
        <taxon>Magnoliopsida</taxon>
        <taxon>eudicotyledons</taxon>
        <taxon>Gunneridae</taxon>
        <taxon>Pentapetalae</taxon>
        <taxon>rosids</taxon>
        <taxon>fabids</taxon>
        <taxon>Malpighiales</taxon>
        <taxon>Rhizophoraceae</taxon>
        <taxon>Rhizophora</taxon>
    </lineage>
</organism>
<keyword evidence="1" id="KW-0812">Transmembrane</keyword>
<dbReference type="AlphaFoldDB" id="A0A2P2PWK8"/>
<keyword evidence="1" id="KW-0472">Membrane</keyword>
<evidence type="ECO:0000256" key="1">
    <source>
        <dbReference type="SAM" id="Phobius"/>
    </source>
</evidence>
<feature type="transmembrane region" description="Helical" evidence="1">
    <location>
        <begin position="7"/>
        <end position="28"/>
    </location>
</feature>
<protein>
    <submittedName>
        <fullName evidence="2">Uncharacterized protein</fullName>
    </submittedName>
</protein>
<dbReference type="EMBL" id="GGEC01078652">
    <property type="protein sequence ID" value="MBX59136.1"/>
    <property type="molecule type" value="Transcribed_RNA"/>
</dbReference>
<keyword evidence="1" id="KW-1133">Transmembrane helix</keyword>
<accession>A0A2P2PWK8</accession>
<proteinExistence type="predicted"/>
<sequence length="34" mass="4202">MLEMPRSVCISVLSFSYFHCILKIIWTWTRRPTW</sequence>
<reference evidence="2" key="1">
    <citation type="submission" date="2018-02" db="EMBL/GenBank/DDBJ databases">
        <title>Rhizophora mucronata_Transcriptome.</title>
        <authorList>
            <person name="Meera S.P."/>
            <person name="Sreeshan A."/>
            <person name="Augustine A."/>
        </authorList>
    </citation>
    <scope>NUCLEOTIDE SEQUENCE</scope>
    <source>
        <tissue evidence="2">Leaf</tissue>
    </source>
</reference>
<name>A0A2P2PWK8_RHIMU</name>